<name>A0A5J4X1R0_9EUKA</name>
<sequence length="70" mass="7899">MQGNIDGSLKQSPLLAAIHAVYTKLYRFFHSISLIASSRLSYIDGAQEATSESKKFKMNLEKTSNWKAIY</sequence>
<evidence type="ECO:0000313" key="2">
    <source>
        <dbReference type="Proteomes" id="UP000324800"/>
    </source>
</evidence>
<evidence type="ECO:0000313" key="1">
    <source>
        <dbReference type="EMBL" id="KAA6400672.1"/>
    </source>
</evidence>
<protein>
    <submittedName>
        <fullName evidence="1">Uncharacterized protein</fullName>
    </submittedName>
</protein>
<gene>
    <name evidence="1" type="ORF">EZS28_003799</name>
</gene>
<comment type="caution">
    <text evidence="1">The sequence shown here is derived from an EMBL/GenBank/DDBJ whole genome shotgun (WGS) entry which is preliminary data.</text>
</comment>
<reference evidence="1 2" key="1">
    <citation type="submission" date="2019-03" db="EMBL/GenBank/DDBJ databases">
        <title>Single cell metagenomics reveals metabolic interactions within the superorganism composed of flagellate Streblomastix strix and complex community of Bacteroidetes bacteria on its surface.</title>
        <authorList>
            <person name="Treitli S.C."/>
            <person name="Kolisko M."/>
            <person name="Husnik F."/>
            <person name="Keeling P."/>
            <person name="Hampl V."/>
        </authorList>
    </citation>
    <scope>NUCLEOTIDE SEQUENCE [LARGE SCALE GENOMIC DNA]</scope>
    <source>
        <strain evidence="1">ST1C</strain>
    </source>
</reference>
<dbReference type="Proteomes" id="UP000324800">
    <property type="component" value="Unassembled WGS sequence"/>
</dbReference>
<dbReference type="EMBL" id="SNRW01000523">
    <property type="protein sequence ID" value="KAA6400672.1"/>
    <property type="molecule type" value="Genomic_DNA"/>
</dbReference>
<proteinExistence type="predicted"/>
<accession>A0A5J4X1R0</accession>
<dbReference type="AlphaFoldDB" id="A0A5J4X1R0"/>
<organism evidence="1 2">
    <name type="scientific">Streblomastix strix</name>
    <dbReference type="NCBI Taxonomy" id="222440"/>
    <lineage>
        <taxon>Eukaryota</taxon>
        <taxon>Metamonada</taxon>
        <taxon>Preaxostyla</taxon>
        <taxon>Oxymonadida</taxon>
        <taxon>Streblomastigidae</taxon>
        <taxon>Streblomastix</taxon>
    </lineage>
</organism>